<dbReference type="OrthoDB" id="9801692at2"/>
<evidence type="ECO:0000256" key="1">
    <source>
        <dbReference type="SAM" id="SignalP"/>
    </source>
</evidence>
<organism evidence="2 3">
    <name type="scientific">Pontixanthobacter luteolus</name>
    <dbReference type="NCBI Taxonomy" id="295089"/>
    <lineage>
        <taxon>Bacteria</taxon>
        <taxon>Pseudomonadati</taxon>
        <taxon>Pseudomonadota</taxon>
        <taxon>Alphaproteobacteria</taxon>
        <taxon>Sphingomonadales</taxon>
        <taxon>Erythrobacteraceae</taxon>
        <taxon>Pontixanthobacter</taxon>
    </lineage>
</organism>
<feature type="signal peptide" evidence="1">
    <location>
        <begin position="1"/>
        <end position="21"/>
    </location>
</feature>
<proteinExistence type="predicted"/>
<dbReference type="InterPro" id="IPR029063">
    <property type="entry name" value="SAM-dependent_MTases_sf"/>
</dbReference>
<gene>
    <name evidence="2" type="ORF">GRI43_13375</name>
</gene>
<dbReference type="SUPFAM" id="SSF53335">
    <property type="entry name" value="S-adenosyl-L-methionine-dependent methyltransferases"/>
    <property type="match status" value="1"/>
</dbReference>
<dbReference type="Proteomes" id="UP000471435">
    <property type="component" value="Unassembled WGS sequence"/>
</dbReference>
<dbReference type="InterPro" id="IPR016980">
    <property type="entry name" value="S-AdoMet-dep_MeTrfase_Alr7345"/>
</dbReference>
<reference evidence="2 3" key="1">
    <citation type="submission" date="2019-12" db="EMBL/GenBank/DDBJ databases">
        <title>Genomic-based taxomic classification of the family Erythrobacteraceae.</title>
        <authorList>
            <person name="Xu L."/>
        </authorList>
    </citation>
    <scope>NUCLEOTIDE SEQUENCE [LARGE SCALE GENOMIC DNA]</scope>
    <source>
        <strain evidence="2 3">SW-109</strain>
    </source>
</reference>
<keyword evidence="1" id="KW-0732">Signal</keyword>
<evidence type="ECO:0008006" key="4">
    <source>
        <dbReference type="Google" id="ProtNLM"/>
    </source>
</evidence>
<name>A0A6I4V4U2_9SPHN</name>
<evidence type="ECO:0000313" key="3">
    <source>
        <dbReference type="Proteomes" id="UP000471435"/>
    </source>
</evidence>
<sequence>MRSIMLATAAAAFAIAAPANADHHASGDHPADHGAKDHAMNMPLMEVLASETRAEDFGRDQYRNPMETLGFFQVEPQHTVVEYGPGGGWYTRVLAPYVAGTGQYIAVDGDTDQRSFRDAEAEAQSRSWPQRFPGIAAGWTGVDAAKIMAFESDELPEGIAGNVDRVLIFRSMHGLLNGNRADSELRNIRAMLADDGLVGVVQHRAKADQPYEMAMGTRGYLRQDDVIALFKAFGFELVDTSEVNANAADPADWEGGVWTLPPVLRYGDQDRAKYTAVGESDRMTLLFKKAD</sequence>
<dbReference type="EMBL" id="WTYP01000002">
    <property type="protein sequence ID" value="MXP48381.1"/>
    <property type="molecule type" value="Genomic_DNA"/>
</dbReference>
<feature type="chain" id="PRO_5026125776" description="Methyltransferase" evidence="1">
    <location>
        <begin position="22"/>
        <end position="291"/>
    </location>
</feature>
<dbReference type="PIRSF" id="PIRSF031679">
    <property type="entry name" value="Mtase_Alr7345_prd"/>
    <property type="match status" value="1"/>
</dbReference>
<dbReference type="RefSeq" id="WP_160731569.1">
    <property type="nucleotide sequence ID" value="NZ_WTYP01000002.1"/>
</dbReference>
<comment type="caution">
    <text evidence="2">The sequence shown here is derived from an EMBL/GenBank/DDBJ whole genome shotgun (WGS) entry which is preliminary data.</text>
</comment>
<evidence type="ECO:0000313" key="2">
    <source>
        <dbReference type="EMBL" id="MXP48381.1"/>
    </source>
</evidence>
<protein>
    <recommendedName>
        <fullName evidence="4">Methyltransferase</fullName>
    </recommendedName>
</protein>
<dbReference type="AlphaFoldDB" id="A0A6I4V4U2"/>
<keyword evidence="3" id="KW-1185">Reference proteome</keyword>
<dbReference type="Gene3D" id="3.40.50.150">
    <property type="entry name" value="Vaccinia Virus protein VP39"/>
    <property type="match status" value="1"/>
</dbReference>
<accession>A0A6I4V4U2</accession>